<evidence type="ECO:0000259" key="1">
    <source>
        <dbReference type="PROSITE" id="PS51819"/>
    </source>
</evidence>
<dbReference type="PATRIC" id="fig|1331206.3.peg.2625"/>
<dbReference type="STRING" id="35814.BBB42_12455"/>
<name>A0A158M285_9BORD</name>
<gene>
    <name evidence="2" type="ORF">L497_1839</name>
</gene>
<comment type="caution">
    <text evidence="2">The sequence shown here is derived from an EMBL/GenBank/DDBJ whole genome shotgun (WGS) entry which is preliminary data.</text>
</comment>
<reference evidence="2 3" key="1">
    <citation type="submission" date="2014-03" db="EMBL/GenBank/DDBJ databases">
        <title>Genome sequence of Bordetella holmseii.</title>
        <authorList>
            <person name="Harvill E."/>
            <person name="Goodfield L.L."/>
            <person name="Ivanov Y."/>
            <person name="Meyer J.A."/>
            <person name="Newth C."/>
            <person name="Cassiday P."/>
            <person name="Tondella M.L."/>
            <person name="Liao P."/>
            <person name="Zimmerman J."/>
            <person name="Meert K."/>
            <person name="Wessel D."/>
            <person name="Berger J."/>
            <person name="Dean J.M."/>
            <person name="Holubkov R."/>
            <person name="Burr J."/>
            <person name="Liu T."/>
            <person name="Brinkac L.M."/>
            <person name="Sanka R."/>
            <person name="Kim M."/>
            <person name="Losada L."/>
        </authorList>
    </citation>
    <scope>NUCLEOTIDE SEQUENCE [LARGE SCALE GENOMIC DNA]</scope>
    <source>
        <strain evidence="2 3">CDC-H585-BH</strain>
    </source>
</reference>
<accession>A0A158M285</accession>
<sequence length="186" mass="21141">MTWEEGPALAFSHMGFYVIDLAAMTRFYQQALGFTVTDKGTMGQAQLVFLSRDPAEHHQIVLVSGRPDAVPFNVINQVSFRVPDLPGLRHFHARLLAAGVADMQAVTHGNSVSFYCRDPEGNRLEVFMDTPWYCEQPLRQPVDLTLDDASIMTLAERIARDRPGFQPRTEWQQAMHLRMLADRRQP</sequence>
<protein>
    <submittedName>
        <fullName evidence="2">Glyoxalase-like domain protein</fullName>
    </submittedName>
</protein>
<dbReference type="GeneID" id="93119358"/>
<dbReference type="RefSeq" id="WP_005014916.1">
    <property type="nucleotide sequence ID" value="NZ_JFZZ01000106.1"/>
</dbReference>
<dbReference type="AlphaFoldDB" id="A0A158M285"/>
<dbReference type="PROSITE" id="PS51819">
    <property type="entry name" value="VOC"/>
    <property type="match status" value="1"/>
</dbReference>
<organism evidence="2 3">
    <name type="scientific">Bordetella holmesii CDC-H585-BH</name>
    <dbReference type="NCBI Taxonomy" id="1331206"/>
    <lineage>
        <taxon>Bacteria</taxon>
        <taxon>Pseudomonadati</taxon>
        <taxon>Pseudomonadota</taxon>
        <taxon>Betaproteobacteria</taxon>
        <taxon>Burkholderiales</taxon>
        <taxon>Alcaligenaceae</taxon>
        <taxon>Bordetella</taxon>
    </lineage>
</organism>
<dbReference type="InterPro" id="IPR029068">
    <property type="entry name" value="Glyas_Bleomycin-R_OHBP_Dase"/>
</dbReference>
<dbReference type="SUPFAM" id="SSF54593">
    <property type="entry name" value="Glyoxalase/Bleomycin resistance protein/Dihydroxybiphenyl dioxygenase"/>
    <property type="match status" value="1"/>
</dbReference>
<dbReference type="InterPro" id="IPR004360">
    <property type="entry name" value="Glyas_Fos-R_dOase_dom"/>
</dbReference>
<feature type="domain" description="VOC" evidence="1">
    <location>
        <begin position="10"/>
        <end position="129"/>
    </location>
</feature>
<dbReference type="Proteomes" id="UP000026682">
    <property type="component" value="Unassembled WGS sequence"/>
</dbReference>
<dbReference type="Gene3D" id="3.10.180.10">
    <property type="entry name" value="2,3-Dihydroxybiphenyl 1,2-Dioxygenase, domain 1"/>
    <property type="match status" value="1"/>
</dbReference>
<dbReference type="EMBL" id="JFZZ01000106">
    <property type="protein sequence ID" value="KAK88990.1"/>
    <property type="molecule type" value="Genomic_DNA"/>
</dbReference>
<dbReference type="InterPro" id="IPR037523">
    <property type="entry name" value="VOC_core"/>
</dbReference>
<evidence type="ECO:0000313" key="3">
    <source>
        <dbReference type="Proteomes" id="UP000026682"/>
    </source>
</evidence>
<proteinExistence type="predicted"/>
<dbReference type="Pfam" id="PF00903">
    <property type="entry name" value="Glyoxalase"/>
    <property type="match status" value="1"/>
</dbReference>
<evidence type="ECO:0000313" key="2">
    <source>
        <dbReference type="EMBL" id="KAK88990.1"/>
    </source>
</evidence>